<dbReference type="Proteomes" id="UP000824890">
    <property type="component" value="Unassembled WGS sequence"/>
</dbReference>
<gene>
    <name evidence="3" type="ORF">HID58_036278</name>
</gene>
<dbReference type="InterPro" id="IPR036047">
    <property type="entry name" value="F-box-like_dom_sf"/>
</dbReference>
<dbReference type="PANTHER" id="PTHR44259:SF104">
    <property type="entry name" value="F-BOX ONLY PROTEIN (DUF295)-RELATED"/>
    <property type="match status" value="1"/>
</dbReference>
<keyword evidence="4" id="KW-1185">Reference proteome</keyword>
<dbReference type="Gene3D" id="1.20.1280.50">
    <property type="match status" value="1"/>
</dbReference>
<evidence type="ECO:0000313" key="3">
    <source>
        <dbReference type="EMBL" id="KAH0912957.1"/>
    </source>
</evidence>
<evidence type="ECO:0008006" key="5">
    <source>
        <dbReference type="Google" id="ProtNLM"/>
    </source>
</evidence>
<feature type="domain" description="KIB1-4 beta-propeller" evidence="2">
    <location>
        <begin position="81"/>
        <end position="223"/>
    </location>
</feature>
<dbReference type="Pfam" id="PF00646">
    <property type="entry name" value="F-box"/>
    <property type="match status" value="1"/>
</dbReference>
<dbReference type="PANTHER" id="PTHR44259">
    <property type="entry name" value="OS07G0183000 PROTEIN-RELATED"/>
    <property type="match status" value="1"/>
</dbReference>
<dbReference type="Pfam" id="PF03478">
    <property type="entry name" value="Beta-prop_KIB1-4"/>
    <property type="match status" value="1"/>
</dbReference>
<name>A0ABQ8C797_BRANA</name>
<dbReference type="InterPro" id="IPR001810">
    <property type="entry name" value="F-box_dom"/>
</dbReference>
<dbReference type="EMBL" id="JAGKQM010000009">
    <property type="protein sequence ID" value="KAH0912957.1"/>
    <property type="molecule type" value="Genomic_DNA"/>
</dbReference>
<dbReference type="SUPFAM" id="SSF81383">
    <property type="entry name" value="F-box domain"/>
    <property type="match status" value="1"/>
</dbReference>
<proteinExistence type="predicted"/>
<reference evidence="3 4" key="1">
    <citation type="submission" date="2021-05" db="EMBL/GenBank/DDBJ databases">
        <title>Genome Assembly of Synthetic Allotetraploid Brassica napus Reveals Homoeologous Exchanges between Subgenomes.</title>
        <authorList>
            <person name="Davis J.T."/>
        </authorList>
    </citation>
    <scope>NUCLEOTIDE SEQUENCE [LARGE SCALE GENOMIC DNA]</scope>
    <source>
        <strain evidence="4">cv. Da-Ae</strain>
        <tissue evidence="3">Seedling</tissue>
    </source>
</reference>
<accession>A0ABQ8C797</accession>
<feature type="domain" description="F-box" evidence="1">
    <location>
        <begin position="34"/>
        <end position="73"/>
    </location>
</feature>
<organism evidence="3 4">
    <name type="scientific">Brassica napus</name>
    <name type="common">Rape</name>
    <dbReference type="NCBI Taxonomy" id="3708"/>
    <lineage>
        <taxon>Eukaryota</taxon>
        <taxon>Viridiplantae</taxon>
        <taxon>Streptophyta</taxon>
        <taxon>Embryophyta</taxon>
        <taxon>Tracheophyta</taxon>
        <taxon>Spermatophyta</taxon>
        <taxon>Magnoliopsida</taxon>
        <taxon>eudicotyledons</taxon>
        <taxon>Gunneridae</taxon>
        <taxon>Pentapetalae</taxon>
        <taxon>rosids</taxon>
        <taxon>malvids</taxon>
        <taxon>Brassicales</taxon>
        <taxon>Brassicaceae</taxon>
        <taxon>Brassiceae</taxon>
        <taxon>Brassica</taxon>
    </lineage>
</organism>
<protein>
    <recommendedName>
        <fullName evidence="5">F-box domain-containing protein</fullName>
    </recommendedName>
</protein>
<sequence length="253" mass="28947">INVSRQVRVSADMNTAKDLIMKKKIQEVVSSTDWSKLSPDILRKIFETLNPLDSHQSKLVCSDWYSVWKTCDNLPPCPLQIIHIGDESWSSFNIQGNGSGFMDAAYRNSKLYVLTVDKHINIFDFSLDLPRKCNRCKYTPFRFDEKPWESVWKTRLAVKESGERVYSIGDNEMLIFGQGVTVKAPVKDRFGHGIKSGSINFVEDDVGPDDDDDHHGSVCGVFDLATSRIEWPKKTCYYISRTQCLGEFFPQSW</sequence>
<evidence type="ECO:0000259" key="2">
    <source>
        <dbReference type="Pfam" id="PF03478"/>
    </source>
</evidence>
<comment type="caution">
    <text evidence="3">The sequence shown here is derived from an EMBL/GenBank/DDBJ whole genome shotgun (WGS) entry which is preliminary data.</text>
</comment>
<feature type="non-terminal residue" evidence="3">
    <location>
        <position position="1"/>
    </location>
</feature>
<evidence type="ECO:0000313" key="4">
    <source>
        <dbReference type="Proteomes" id="UP000824890"/>
    </source>
</evidence>
<dbReference type="InterPro" id="IPR005174">
    <property type="entry name" value="KIB1-4_b-propeller"/>
</dbReference>
<dbReference type="InterPro" id="IPR050942">
    <property type="entry name" value="F-box_BR-signaling"/>
</dbReference>
<evidence type="ECO:0000259" key="1">
    <source>
        <dbReference type="Pfam" id="PF00646"/>
    </source>
</evidence>